<feature type="binding site" evidence="8">
    <location>
        <position position="153"/>
    </location>
    <ligand>
        <name>ATP</name>
        <dbReference type="ChEBI" id="CHEBI:30616"/>
    </ligand>
</feature>
<dbReference type="Gene3D" id="3.30.300.180">
    <property type="match status" value="1"/>
</dbReference>
<keyword evidence="5 8" id="KW-0067">ATP-binding</keyword>
<dbReference type="HAMAP" id="MF_00377">
    <property type="entry name" value="DnaA_bact"/>
    <property type="match status" value="1"/>
</dbReference>
<dbReference type="RefSeq" id="WP_078768641.1">
    <property type="nucleotide sequence ID" value="NZ_FUWW01000011.1"/>
</dbReference>
<dbReference type="GO" id="GO:0005886">
    <property type="term" value="C:plasma membrane"/>
    <property type="evidence" value="ECO:0007669"/>
    <property type="project" value="TreeGrafter"/>
</dbReference>
<comment type="caution">
    <text evidence="8">Lacks conserved residue(s) required for the propagation of feature annotation.</text>
</comment>
<dbReference type="CDD" id="cd06571">
    <property type="entry name" value="Bac_DnaA_C"/>
    <property type="match status" value="1"/>
</dbReference>
<comment type="subunit">
    <text evidence="8">Oligomerizes as a right-handed, spiral filament on DNA at oriC.</text>
</comment>
<organism evidence="14 15">
    <name type="scientific">Eubacterium coprostanoligenes</name>
    <dbReference type="NCBI Taxonomy" id="290054"/>
    <lineage>
        <taxon>Bacteria</taxon>
        <taxon>Bacillati</taxon>
        <taxon>Bacillota</taxon>
        <taxon>Clostridia</taxon>
        <taxon>Eubacteriales</taxon>
        <taxon>Eubacteriaceae</taxon>
        <taxon>Eubacterium</taxon>
    </lineage>
</organism>
<keyword evidence="4 8" id="KW-0547">Nucleotide-binding</keyword>
<sequence>MDTYQELWQNVLLYCKEQTNQTAYNLWFAPIEMTEFNGSEATLKFANEFKKNTVVGRYGKLIEEAFEVICGFEVKINFYCPEDEMSQKQKTEISFADFKNETFTFDNFIVGPSNRFAYAAAKAIAADPAGQISNGAKYYNYNPLFIYGSSGLGKTHLLNAISYEVSRNYPEMRITYVKAENFANEFIESLGKKTVDEFHNKYRNNIDLFLVDDVQFIAGKTQTEEEFFHTFNSLVDNGKQIVLTSDRPPKEIKSLTERLCSRFESGLLADVQSPEFETRCAIIKRKAQLLDFEIEDDNVVEYIAQNIKTNIRQLEGITKRLQAICKFSEQTPTISLAQSAIKAVQNDVRPIGDVLKIIVEEVSRTTGISVEDIYSKKQTSDVSIARKMCFYIIREVTDMSFKAIGEKFGKDHSTVMYNVEKFEEKMKNDSALEYQVSDIINNVKE</sequence>
<dbReference type="GO" id="GO:0006270">
    <property type="term" value="P:DNA replication initiation"/>
    <property type="evidence" value="ECO:0007669"/>
    <property type="project" value="UniProtKB-UniRule"/>
</dbReference>
<dbReference type="GO" id="GO:0008289">
    <property type="term" value="F:lipid binding"/>
    <property type="evidence" value="ECO:0007669"/>
    <property type="project" value="UniProtKB-KW"/>
</dbReference>
<dbReference type="Gene3D" id="1.10.1750.10">
    <property type="match status" value="1"/>
</dbReference>
<dbReference type="InterPro" id="IPR013159">
    <property type="entry name" value="DnaA_C"/>
</dbReference>
<evidence type="ECO:0000256" key="1">
    <source>
        <dbReference type="ARBA" id="ARBA00006583"/>
    </source>
</evidence>
<dbReference type="InterPro" id="IPR038454">
    <property type="entry name" value="DnaA_N_sf"/>
</dbReference>
<dbReference type="Pfam" id="PF11638">
    <property type="entry name" value="DnaA_N"/>
    <property type="match status" value="1"/>
</dbReference>
<dbReference type="Pfam" id="PF00308">
    <property type="entry name" value="Bac_DnaA"/>
    <property type="match status" value="1"/>
</dbReference>
<dbReference type="InterPro" id="IPR027417">
    <property type="entry name" value="P-loop_NTPase"/>
</dbReference>
<dbReference type="EMBL" id="FUWW01000011">
    <property type="protein sequence ID" value="SJZ62792.1"/>
    <property type="molecule type" value="Genomic_DNA"/>
</dbReference>
<feature type="binding site" evidence="8">
    <location>
        <position position="155"/>
    </location>
    <ligand>
        <name>ATP</name>
        <dbReference type="ChEBI" id="CHEBI:30616"/>
    </ligand>
</feature>
<dbReference type="GO" id="GO:0003688">
    <property type="term" value="F:DNA replication origin binding"/>
    <property type="evidence" value="ECO:0007669"/>
    <property type="project" value="UniProtKB-UniRule"/>
</dbReference>
<dbReference type="OrthoDB" id="9807019at2"/>
<keyword evidence="15" id="KW-1185">Reference proteome</keyword>
<dbReference type="PRINTS" id="PR00051">
    <property type="entry name" value="DNAA"/>
</dbReference>
<protein>
    <recommendedName>
        <fullName evidence="8 9">Chromosomal replication initiator protein DnaA</fullName>
    </recommendedName>
</protein>
<dbReference type="SMART" id="SM00760">
    <property type="entry name" value="Bac_DnaA_C"/>
    <property type="match status" value="1"/>
</dbReference>
<dbReference type="Gene3D" id="1.10.8.60">
    <property type="match status" value="1"/>
</dbReference>
<dbReference type="Proteomes" id="UP000190657">
    <property type="component" value="Unassembled WGS sequence"/>
</dbReference>
<dbReference type="SUPFAM" id="SSF48295">
    <property type="entry name" value="TrpR-like"/>
    <property type="match status" value="1"/>
</dbReference>
<dbReference type="AlphaFoldDB" id="A0A1T4M7A1"/>
<evidence type="ECO:0000256" key="11">
    <source>
        <dbReference type="RuleBase" id="RU004227"/>
    </source>
</evidence>
<evidence type="ECO:0000259" key="12">
    <source>
        <dbReference type="SMART" id="SM00382"/>
    </source>
</evidence>
<dbReference type="InterPro" id="IPR003593">
    <property type="entry name" value="AAA+_ATPase"/>
</dbReference>
<dbReference type="SUPFAM" id="SSF52540">
    <property type="entry name" value="P-loop containing nucleoside triphosphate hydrolases"/>
    <property type="match status" value="1"/>
</dbReference>
<dbReference type="GO" id="GO:0005737">
    <property type="term" value="C:cytoplasm"/>
    <property type="evidence" value="ECO:0007669"/>
    <property type="project" value="UniProtKB-SubCell"/>
</dbReference>
<dbReference type="InterPro" id="IPR020591">
    <property type="entry name" value="Chromosome_initiator_DnaA-like"/>
</dbReference>
<comment type="domain">
    <text evidence="8">Domain I is involved in oligomerization and binding regulators, domain II is flexibile and of varying length in different bacteria, domain III forms the AAA+ region, while domain IV binds dsDNA.</text>
</comment>
<evidence type="ECO:0000313" key="15">
    <source>
        <dbReference type="Proteomes" id="UP000190657"/>
    </source>
</evidence>
<feature type="binding site" evidence="8">
    <location>
        <position position="154"/>
    </location>
    <ligand>
        <name>ATP</name>
        <dbReference type="ChEBI" id="CHEBI:30616"/>
    </ligand>
</feature>
<evidence type="ECO:0000256" key="9">
    <source>
        <dbReference type="NCBIfam" id="TIGR00362"/>
    </source>
</evidence>
<proteinExistence type="inferred from homology"/>
<evidence type="ECO:0000259" key="13">
    <source>
        <dbReference type="SMART" id="SM00760"/>
    </source>
</evidence>
<feature type="domain" description="AAA+ ATPase" evidence="12">
    <location>
        <begin position="140"/>
        <end position="271"/>
    </location>
</feature>
<dbReference type="SMART" id="SM00382">
    <property type="entry name" value="AAA"/>
    <property type="match status" value="1"/>
</dbReference>
<comment type="function">
    <text evidence="8 10">Plays an essential role in the initiation and regulation of chromosomal replication. ATP-DnaA binds to the origin of replication (oriC) to initiate formation of the DNA replication initiation complex once per cell cycle. Binds the DnaA box (a 9 base pair repeat at the origin) and separates the double-stranded (ds)DNA. Forms a right-handed helical filament on oriC DNA; dsDNA binds to the exterior of the filament while single-stranded (ss)DNA is stabiized in the filament's interior. The ATP-DnaA-oriC complex binds and stabilizes one strand of the AT-rich DNA unwinding element (DUE), permitting loading of DNA polymerase. After initiation quickly degrades to an ADP-DnaA complex that is not apt for DNA replication. Binds acidic phospholipids.</text>
</comment>
<dbReference type="Gene3D" id="3.40.50.300">
    <property type="entry name" value="P-loop containing nucleotide triphosphate hydrolases"/>
    <property type="match status" value="1"/>
</dbReference>
<comment type="subcellular location">
    <subcellularLocation>
        <location evidence="8">Cytoplasm</location>
    </subcellularLocation>
</comment>
<dbReference type="FunFam" id="3.40.50.300:FF:000668">
    <property type="entry name" value="Chromosomal replication initiator protein DnaA"/>
    <property type="match status" value="1"/>
</dbReference>
<feature type="domain" description="Chromosomal replication initiator DnaA C-terminal" evidence="13">
    <location>
        <begin position="354"/>
        <end position="422"/>
    </location>
</feature>
<evidence type="ECO:0000256" key="6">
    <source>
        <dbReference type="ARBA" id="ARBA00023121"/>
    </source>
</evidence>
<evidence type="ECO:0000256" key="7">
    <source>
        <dbReference type="ARBA" id="ARBA00023125"/>
    </source>
</evidence>
<keyword evidence="7 8" id="KW-0238">DNA-binding</keyword>
<dbReference type="InterPro" id="IPR024633">
    <property type="entry name" value="DnaA_N_dom"/>
</dbReference>
<reference evidence="14 15" key="1">
    <citation type="submission" date="2017-02" db="EMBL/GenBank/DDBJ databases">
        <authorList>
            <person name="Peterson S.W."/>
        </authorList>
    </citation>
    <scope>NUCLEOTIDE SEQUENCE [LARGE SCALE GENOMIC DNA]</scope>
    <source>
        <strain evidence="14 15">ATCC 51222</strain>
    </source>
</reference>
<accession>A0A1T4M7A1</accession>
<evidence type="ECO:0000313" key="14">
    <source>
        <dbReference type="EMBL" id="SJZ62792.1"/>
    </source>
</evidence>
<dbReference type="InterPro" id="IPR010921">
    <property type="entry name" value="Trp_repressor/repl_initiator"/>
</dbReference>
<keyword evidence="2 8" id="KW-0963">Cytoplasm</keyword>
<keyword evidence="3 8" id="KW-0235">DNA replication</keyword>
<dbReference type="CDD" id="cd00009">
    <property type="entry name" value="AAA"/>
    <property type="match status" value="1"/>
</dbReference>
<feature type="region of interest" description="Domain IV, binds dsDNA" evidence="8">
    <location>
        <begin position="326"/>
        <end position="445"/>
    </location>
</feature>
<evidence type="ECO:0000256" key="10">
    <source>
        <dbReference type="RuleBase" id="RU000577"/>
    </source>
</evidence>
<gene>
    <name evidence="8" type="primary">dnaA</name>
    <name evidence="14" type="ORF">SAMN02745114_01164</name>
</gene>
<evidence type="ECO:0000256" key="3">
    <source>
        <dbReference type="ARBA" id="ARBA00022705"/>
    </source>
</evidence>
<keyword evidence="6 8" id="KW-0446">Lipid-binding</keyword>
<dbReference type="PANTHER" id="PTHR30050">
    <property type="entry name" value="CHROMOSOMAL REPLICATION INITIATOR PROTEIN DNAA"/>
    <property type="match status" value="1"/>
</dbReference>
<dbReference type="GO" id="GO:0006275">
    <property type="term" value="P:regulation of DNA replication"/>
    <property type="evidence" value="ECO:0007669"/>
    <property type="project" value="UniProtKB-UniRule"/>
</dbReference>
<feature type="region of interest" description="Domain I, interacts with DnaA modulators" evidence="8">
    <location>
        <begin position="1"/>
        <end position="84"/>
    </location>
</feature>
<evidence type="ECO:0000256" key="8">
    <source>
        <dbReference type="HAMAP-Rule" id="MF_00377"/>
    </source>
</evidence>
<evidence type="ECO:0000256" key="4">
    <source>
        <dbReference type="ARBA" id="ARBA00022741"/>
    </source>
</evidence>
<dbReference type="STRING" id="290054.SAMN02745114_01164"/>
<dbReference type="Pfam" id="PF08299">
    <property type="entry name" value="Bac_DnaA_C"/>
    <property type="match status" value="1"/>
</dbReference>
<dbReference type="NCBIfam" id="TIGR00362">
    <property type="entry name" value="DnaA"/>
    <property type="match status" value="1"/>
</dbReference>
<evidence type="ECO:0000256" key="2">
    <source>
        <dbReference type="ARBA" id="ARBA00022490"/>
    </source>
</evidence>
<dbReference type="GO" id="GO:0005524">
    <property type="term" value="F:ATP binding"/>
    <property type="evidence" value="ECO:0007669"/>
    <property type="project" value="UniProtKB-UniRule"/>
</dbReference>
<comment type="similarity">
    <text evidence="1 8 11">Belongs to the DnaA family.</text>
</comment>
<dbReference type="InterPro" id="IPR001957">
    <property type="entry name" value="Chromosome_initiator_DnaA"/>
</dbReference>
<feature type="binding site" evidence="8">
    <location>
        <position position="151"/>
    </location>
    <ligand>
        <name>ATP</name>
        <dbReference type="ChEBI" id="CHEBI:30616"/>
    </ligand>
</feature>
<dbReference type="PANTHER" id="PTHR30050:SF2">
    <property type="entry name" value="CHROMOSOMAL REPLICATION INITIATOR PROTEIN DNAA"/>
    <property type="match status" value="1"/>
</dbReference>
<dbReference type="InterPro" id="IPR013317">
    <property type="entry name" value="DnaA_dom"/>
</dbReference>
<name>A0A1T4M7A1_9FIRM</name>
<evidence type="ECO:0000256" key="5">
    <source>
        <dbReference type="ARBA" id="ARBA00022840"/>
    </source>
</evidence>